<feature type="compositionally biased region" description="Polar residues" evidence="1">
    <location>
        <begin position="198"/>
        <end position="220"/>
    </location>
</feature>
<dbReference type="InterPro" id="IPR001849">
    <property type="entry name" value="PH_domain"/>
</dbReference>
<protein>
    <recommendedName>
        <fullName evidence="2">PH domain-containing protein</fullName>
    </recommendedName>
</protein>
<evidence type="ECO:0000256" key="1">
    <source>
        <dbReference type="SAM" id="MobiDB-lite"/>
    </source>
</evidence>
<dbReference type="Gene3D" id="2.30.29.30">
    <property type="entry name" value="Pleckstrin-homology domain (PH domain)/Phosphotyrosine-binding domain (PTB)"/>
    <property type="match status" value="1"/>
</dbReference>
<dbReference type="Proteomes" id="UP000007797">
    <property type="component" value="Unassembled WGS sequence"/>
</dbReference>
<feature type="compositionally biased region" description="Polar residues" evidence="1">
    <location>
        <begin position="124"/>
        <end position="141"/>
    </location>
</feature>
<feature type="compositionally biased region" description="Low complexity" evidence="1">
    <location>
        <begin position="320"/>
        <end position="354"/>
    </location>
</feature>
<feature type="compositionally biased region" description="Low complexity" evidence="1">
    <location>
        <begin position="107"/>
        <end position="123"/>
    </location>
</feature>
<dbReference type="OrthoDB" id="20243at2759"/>
<dbReference type="GeneID" id="14875175"/>
<dbReference type="RefSeq" id="XP_004361063.1">
    <property type="nucleotide sequence ID" value="XM_004361006.1"/>
</dbReference>
<dbReference type="STRING" id="1054147.F4PKZ0"/>
<accession>F4PKZ0</accession>
<feature type="compositionally biased region" description="Basic residues" evidence="1">
    <location>
        <begin position="176"/>
        <end position="185"/>
    </location>
</feature>
<evidence type="ECO:0000313" key="4">
    <source>
        <dbReference type="Proteomes" id="UP000007797"/>
    </source>
</evidence>
<dbReference type="EMBL" id="GL883008">
    <property type="protein sequence ID" value="EGG23212.1"/>
    <property type="molecule type" value="Genomic_DNA"/>
</dbReference>
<organism evidence="3 4">
    <name type="scientific">Cavenderia fasciculata</name>
    <name type="common">Slime mold</name>
    <name type="synonym">Dictyostelium fasciculatum</name>
    <dbReference type="NCBI Taxonomy" id="261658"/>
    <lineage>
        <taxon>Eukaryota</taxon>
        <taxon>Amoebozoa</taxon>
        <taxon>Evosea</taxon>
        <taxon>Eumycetozoa</taxon>
        <taxon>Dictyostelia</taxon>
        <taxon>Acytosteliales</taxon>
        <taxon>Cavenderiaceae</taxon>
        <taxon>Cavenderia</taxon>
    </lineage>
</organism>
<dbReference type="OMA" id="FSSKWVV"/>
<feature type="compositionally biased region" description="Low complexity" evidence="1">
    <location>
        <begin position="287"/>
        <end position="311"/>
    </location>
</feature>
<gene>
    <name evidence="3" type="ORF">DFA_05344</name>
</gene>
<dbReference type="InterPro" id="IPR011993">
    <property type="entry name" value="PH-like_dom_sf"/>
</dbReference>
<keyword evidence="4" id="KW-1185">Reference proteome</keyword>
<feature type="domain" description="PH" evidence="2">
    <location>
        <begin position="678"/>
        <end position="830"/>
    </location>
</feature>
<dbReference type="KEGG" id="dfa:DFA_05344"/>
<feature type="region of interest" description="Disordered" evidence="1">
    <location>
        <begin position="174"/>
        <end position="426"/>
    </location>
</feature>
<name>F4PKZ0_CACFS</name>
<feature type="compositionally biased region" description="Low complexity" evidence="1">
    <location>
        <begin position="376"/>
        <end position="426"/>
    </location>
</feature>
<evidence type="ECO:0000259" key="2">
    <source>
        <dbReference type="PROSITE" id="PS50003"/>
    </source>
</evidence>
<evidence type="ECO:0000313" key="3">
    <source>
        <dbReference type="EMBL" id="EGG23212.1"/>
    </source>
</evidence>
<reference evidence="4" key="1">
    <citation type="journal article" date="2011" name="Genome Res.">
        <title>Phylogeny-wide analysis of social amoeba genomes highlights ancient origins for complex intercellular communication.</title>
        <authorList>
            <person name="Heidel A.J."/>
            <person name="Lawal H.M."/>
            <person name="Felder M."/>
            <person name="Schilde C."/>
            <person name="Helps N.R."/>
            <person name="Tunggal B."/>
            <person name="Rivero F."/>
            <person name="John U."/>
            <person name="Schleicher M."/>
            <person name="Eichinger L."/>
            <person name="Platzer M."/>
            <person name="Noegel A.A."/>
            <person name="Schaap P."/>
            <person name="Gloeckner G."/>
        </authorList>
    </citation>
    <scope>NUCLEOTIDE SEQUENCE [LARGE SCALE GENOMIC DNA]</scope>
    <source>
        <strain evidence="4">SH3</strain>
    </source>
</reference>
<dbReference type="SMART" id="SM00233">
    <property type="entry name" value="PH"/>
    <property type="match status" value="1"/>
</dbReference>
<feature type="compositionally biased region" description="Low complexity" evidence="1">
    <location>
        <begin position="229"/>
        <end position="241"/>
    </location>
</feature>
<dbReference type="AlphaFoldDB" id="F4PKZ0"/>
<proteinExistence type="predicted"/>
<feature type="compositionally biased region" description="Polar residues" evidence="1">
    <location>
        <begin position="260"/>
        <end position="271"/>
    </location>
</feature>
<dbReference type="SUPFAM" id="SSF50729">
    <property type="entry name" value="PH domain-like"/>
    <property type="match status" value="1"/>
</dbReference>
<dbReference type="PROSITE" id="PS50003">
    <property type="entry name" value="PH_DOMAIN"/>
    <property type="match status" value="1"/>
</dbReference>
<feature type="region of interest" description="Disordered" evidence="1">
    <location>
        <begin position="96"/>
        <end position="141"/>
    </location>
</feature>
<sequence length="993" mass="110760">MYMSLFHPFIPINPTTTTTTVSRSTNLLADQKYMMRSSSSESNLNLKQQLNKSTSSSSLISLLIKRRLEVEEKEEKESIKHHQQQEEENASNKIIKKQKRHQDNNHHSSSSSNINNSRSKSASTLPNFSTLSFDSPKKSSSQLEIDWNPINFKQNHPDKDKVKEKFSIGKLVTLTKKNKDKKKQQHQQQQKDNKMMKSSSLPVVNTTTVSASGNGGNNDENIVGNGNGASPAIPTTATTPSKKNNGNFMSHFLGRKKSATAHTSSENLSKFQQQQQQQPLHHASTGNLHSLLNQSQNNHNHNNNNSNNNLSVKVGSKIDSTTNQTTTTTTTTTTPISNTNGNNNNSNNNNIMIGGTFGKRLSSSNLLSNVPPPPSTTNTSPATSSNTVNTRPIVKSPSSSAVSPASSTSRSSSISLSASTNSDSSQLSECEELLIKGGIAPPASASASKQRTPSKNNLTLKEKEKLLDELNNSTTTLGNIKFDINGSGSSNSLNGEPIVIVSRPSDDKTWLVPDDIDIDEIKTRSIEYIEYILAKLSEHQKNLNSHPNGNTSIYQLDDLMQLESFEKKCRIRHDIAVMLEIIKQFNIGFDLIDMEIDFDLGDEMERKTFLLAKKVLYLKMEVKKSFTKKRANILFTIIHCIFQFLQASIIPKEVPTIPLEMSITMGNGSGLHPHIGSIVYKRGYLNKKKGRSLGTKFSTKWVILTHSHLLIYNNDKEEELLHKKSLSDLTSIQLTPLTKEGYQNCFTVSFVYTKNETSPSSSGGASADRDESANMMMMDVDDWNVSSSNLHMAAASSKQKKVKSFVFTTTSDSPNEEMIEWMLSIDGVIHSNFKSLMDLSIKEQFLSSFKAATKFRGGLFKHRDEEWHYSGDGRLVNENLDGQRIEYTWDGCTLSPDNKDSTLGRGRWNGVFLAWYGGVGGTDREPYLKYLYQPIERNYIVDSYPVRQQFTWTWSRHFLVSSGGGAGEWLIEGDVPPCLVMLVQMMKYYKLGR</sequence>